<evidence type="ECO:0000256" key="1">
    <source>
        <dbReference type="SAM" id="Phobius"/>
    </source>
</evidence>
<sequence length="456" mass="50503">CVTEELEIPDSDIGISFERFVSELTVRHTELTVDIGRNDDIIDEDNELCVPEEEDIEIEISAGESDFPGPEQGSIVRLDIPPERTADDYIEPDRGYAWVILLACFMCRLIVDGVSHIFGIFMEDVVSAFFFKKEVVVWAGSLLVGVQTLIACLNILFHVDKSLFVEPRQPTENMDSKAHNAPEHWIEEDPHGSAKTLFGTAMPPLNLCQKSKKQTDCERKREQEVYSLASSSSACSAHQQSGNNFFRNLWQYFGLSVLKDKKMVLLAISNVLDVIGVNIVSALIIDLAVSKGIDSTAASGLSTFITLGNIIGSYMIGHLKEMANIINIIRLTAICRVLSVIFIFWCLYINIYSGMKTLAILFGIFSGAFDALTQVVISKVFDVEKVFCGIINMNDFNKLLGCLGINSLSRGLAFIIGPPIARFLFDATLSCNTPFIVAGVFLSLSVICHCFIGYFR</sequence>
<dbReference type="EMBL" id="JAVRJZ010000019">
    <property type="protein sequence ID" value="KAK2707735.1"/>
    <property type="molecule type" value="Genomic_DNA"/>
</dbReference>
<dbReference type="Gene3D" id="1.20.1250.20">
    <property type="entry name" value="MFS general substrate transporter like domains"/>
    <property type="match status" value="1"/>
</dbReference>
<gene>
    <name evidence="2" type="ORF">QYM36_015436</name>
</gene>
<protein>
    <recommendedName>
        <fullName evidence="4">Monocarboxylate transporter</fullName>
    </recommendedName>
</protein>
<name>A0AA88HET0_ARTSF</name>
<comment type="caution">
    <text evidence="2">The sequence shown here is derived from an EMBL/GenBank/DDBJ whole genome shotgun (WGS) entry which is preliminary data.</text>
</comment>
<proteinExistence type="predicted"/>
<feature type="transmembrane region" description="Helical" evidence="1">
    <location>
        <begin position="433"/>
        <end position="455"/>
    </location>
</feature>
<feature type="non-terminal residue" evidence="2">
    <location>
        <position position="1"/>
    </location>
</feature>
<keyword evidence="3" id="KW-1185">Reference proteome</keyword>
<dbReference type="InterPro" id="IPR050327">
    <property type="entry name" value="Proton-linked_MCT"/>
</dbReference>
<dbReference type="SUPFAM" id="SSF103473">
    <property type="entry name" value="MFS general substrate transporter"/>
    <property type="match status" value="1"/>
</dbReference>
<evidence type="ECO:0000313" key="3">
    <source>
        <dbReference type="Proteomes" id="UP001187531"/>
    </source>
</evidence>
<keyword evidence="1" id="KW-1133">Transmembrane helix</keyword>
<organism evidence="2 3">
    <name type="scientific">Artemia franciscana</name>
    <name type="common">Brine shrimp</name>
    <name type="synonym">Artemia sanfranciscana</name>
    <dbReference type="NCBI Taxonomy" id="6661"/>
    <lineage>
        <taxon>Eukaryota</taxon>
        <taxon>Metazoa</taxon>
        <taxon>Ecdysozoa</taxon>
        <taxon>Arthropoda</taxon>
        <taxon>Crustacea</taxon>
        <taxon>Branchiopoda</taxon>
        <taxon>Anostraca</taxon>
        <taxon>Artemiidae</taxon>
        <taxon>Artemia</taxon>
    </lineage>
</organism>
<accession>A0AA88HET0</accession>
<dbReference type="InterPro" id="IPR011701">
    <property type="entry name" value="MFS"/>
</dbReference>
<feature type="transmembrane region" description="Helical" evidence="1">
    <location>
        <begin position="297"/>
        <end position="316"/>
    </location>
</feature>
<feature type="transmembrane region" description="Helical" evidence="1">
    <location>
        <begin position="263"/>
        <end position="285"/>
    </location>
</feature>
<feature type="transmembrane region" description="Helical" evidence="1">
    <location>
        <begin position="138"/>
        <end position="159"/>
    </location>
</feature>
<feature type="transmembrane region" description="Helical" evidence="1">
    <location>
        <begin position="399"/>
        <end position="421"/>
    </location>
</feature>
<dbReference type="InterPro" id="IPR036259">
    <property type="entry name" value="MFS_trans_sf"/>
</dbReference>
<feature type="transmembrane region" description="Helical" evidence="1">
    <location>
        <begin position="328"/>
        <end position="351"/>
    </location>
</feature>
<dbReference type="AlphaFoldDB" id="A0AA88HET0"/>
<dbReference type="PANTHER" id="PTHR11360">
    <property type="entry name" value="MONOCARBOXYLATE TRANSPORTER"/>
    <property type="match status" value="1"/>
</dbReference>
<keyword evidence="1" id="KW-0472">Membrane</keyword>
<feature type="transmembrane region" description="Helical" evidence="1">
    <location>
        <begin position="357"/>
        <end position="378"/>
    </location>
</feature>
<feature type="transmembrane region" description="Helical" evidence="1">
    <location>
        <begin position="96"/>
        <end position="118"/>
    </location>
</feature>
<reference evidence="2" key="1">
    <citation type="submission" date="2023-07" db="EMBL/GenBank/DDBJ databases">
        <title>Chromosome-level genome assembly of Artemia franciscana.</title>
        <authorList>
            <person name="Jo E."/>
        </authorList>
    </citation>
    <scope>NUCLEOTIDE SEQUENCE</scope>
    <source>
        <tissue evidence="2">Whole body</tissue>
    </source>
</reference>
<dbReference type="PANTHER" id="PTHR11360:SF284">
    <property type="entry name" value="EG:103B4.3 PROTEIN-RELATED"/>
    <property type="match status" value="1"/>
</dbReference>
<dbReference type="Proteomes" id="UP001187531">
    <property type="component" value="Unassembled WGS sequence"/>
</dbReference>
<dbReference type="GO" id="GO:0008028">
    <property type="term" value="F:monocarboxylic acid transmembrane transporter activity"/>
    <property type="evidence" value="ECO:0007669"/>
    <property type="project" value="TreeGrafter"/>
</dbReference>
<evidence type="ECO:0000313" key="2">
    <source>
        <dbReference type="EMBL" id="KAK2707735.1"/>
    </source>
</evidence>
<evidence type="ECO:0008006" key="4">
    <source>
        <dbReference type="Google" id="ProtNLM"/>
    </source>
</evidence>
<dbReference type="Pfam" id="PF07690">
    <property type="entry name" value="MFS_1"/>
    <property type="match status" value="1"/>
</dbReference>
<keyword evidence="1" id="KW-0812">Transmembrane</keyword>